<protein>
    <submittedName>
        <fullName evidence="1">Uncharacterized protein</fullName>
    </submittedName>
</protein>
<proteinExistence type="predicted"/>
<dbReference type="Proteomes" id="UP000187406">
    <property type="component" value="Unassembled WGS sequence"/>
</dbReference>
<sequence>MSFDSPSKIMNDIFIPYPYSSFSIYNIDDVLTSFRKQHFKYQMIQTNDLVLSKPKIDLFITHDRIYSSQSMIRIRFEIHNHSTILVNSYEKQLAEASLRGYLFAFIGHLNLDGTDFDPIRAFVYSLKLSLNRS</sequence>
<reference evidence="2" key="1">
    <citation type="submission" date="2016-04" db="EMBL/GenBank/DDBJ databases">
        <title>Cephalotus genome sequencing.</title>
        <authorList>
            <person name="Fukushima K."/>
            <person name="Hasebe M."/>
            <person name="Fang X."/>
        </authorList>
    </citation>
    <scope>NUCLEOTIDE SEQUENCE [LARGE SCALE GENOMIC DNA]</scope>
    <source>
        <strain evidence="2">cv. St1</strain>
    </source>
</reference>
<evidence type="ECO:0000313" key="1">
    <source>
        <dbReference type="EMBL" id="GAV58066.1"/>
    </source>
</evidence>
<name>A0A1Q3AQM8_CEPFO</name>
<dbReference type="EMBL" id="BDDD01000054">
    <property type="protein sequence ID" value="GAV58066.1"/>
    <property type="molecule type" value="Genomic_DNA"/>
</dbReference>
<gene>
    <name evidence="1" type="ORF">CFOL_v3_01602</name>
</gene>
<dbReference type="InParanoid" id="A0A1Q3AQM8"/>
<keyword evidence="2" id="KW-1185">Reference proteome</keyword>
<comment type="caution">
    <text evidence="1">The sequence shown here is derived from an EMBL/GenBank/DDBJ whole genome shotgun (WGS) entry which is preliminary data.</text>
</comment>
<accession>A0A1Q3AQM8</accession>
<dbReference type="AlphaFoldDB" id="A0A1Q3AQM8"/>
<evidence type="ECO:0000313" key="2">
    <source>
        <dbReference type="Proteomes" id="UP000187406"/>
    </source>
</evidence>
<organism evidence="1 2">
    <name type="scientific">Cephalotus follicularis</name>
    <name type="common">Albany pitcher plant</name>
    <dbReference type="NCBI Taxonomy" id="3775"/>
    <lineage>
        <taxon>Eukaryota</taxon>
        <taxon>Viridiplantae</taxon>
        <taxon>Streptophyta</taxon>
        <taxon>Embryophyta</taxon>
        <taxon>Tracheophyta</taxon>
        <taxon>Spermatophyta</taxon>
        <taxon>Magnoliopsida</taxon>
        <taxon>eudicotyledons</taxon>
        <taxon>Gunneridae</taxon>
        <taxon>Pentapetalae</taxon>
        <taxon>rosids</taxon>
        <taxon>fabids</taxon>
        <taxon>Oxalidales</taxon>
        <taxon>Cephalotaceae</taxon>
        <taxon>Cephalotus</taxon>
    </lineage>
</organism>